<sequence>MSKPVYLEPRSAAVLAHMVAYDRPVTAAEIGRDSSLHPRGTPQTWAELGRSLARPLLEHRLVLRAGRAPIHFVITERGRIAIALFRVITTRKLKGDANGQPG</sequence>
<dbReference type="Proteomes" id="UP000664702">
    <property type="component" value="Chromosome"/>
</dbReference>
<accession>A0A939S4P0</accession>
<name>A0A939S4P0_9BRAD</name>
<reference evidence="2 3" key="2">
    <citation type="journal article" date="2022" name="Int. J. Syst. Evol. Microbiol.">
        <title>Strains of Bradyrhizobium barranii sp. nov. associated with legumes native to Canada are symbionts of soybeans and belong to different subspecies (subsp. barranii subsp. nov. and subsp. apii subsp. nov.) and symbiovars (sv. glycinearum and sv. septentrionale).</title>
        <authorList>
            <person name="Bromfield E.S.P."/>
            <person name="Cloutier S."/>
            <person name="Wasai-Hara S."/>
            <person name="Minamisawa K."/>
        </authorList>
    </citation>
    <scope>NUCLEOTIDE SEQUENCE [LARGE SCALE GENOMIC DNA]</scope>
    <source>
        <strain evidence="2 3">144S4</strain>
    </source>
</reference>
<dbReference type="EMBL" id="JAGEMI010000001">
    <property type="protein sequence ID" value="MBO1864925.1"/>
    <property type="molecule type" value="Genomic_DNA"/>
</dbReference>
<reference evidence="1" key="1">
    <citation type="submission" date="2021-03" db="EMBL/GenBank/DDBJ databases">
        <title>Whole Genome Sequence of Bradyrhizobium sp. Strain 144S4.</title>
        <authorList>
            <person name="Bromfield E.S.P."/>
            <person name="Cloutier S."/>
        </authorList>
    </citation>
    <scope>NUCLEOTIDE SEQUENCE [LARGE SCALE GENOMIC DNA]</scope>
    <source>
        <strain evidence="1">144S4</strain>
    </source>
</reference>
<evidence type="ECO:0000313" key="1">
    <source>
        <dbReference type="EMBL" id="MBO1864925.1"/>
    </source>
</evidence>
<dbReference type="RefSeq" id="WP_208086897.1">
    <property type="nucleotide sequence ID" value="NZ_CP086136.1"/>
</dbReference>
<proteinExistence type="predicted"/>
<dbReference type="KEGG" id="bban:J4G43_027685"/>
<protein>
    <submittedName>
        <fullName evidence="1">Uncharacterized protein</fullName>
    </submittedName>
</protein>
<dbReference type="EMBL" id="CP086136">
    <property type="protein sequence ID" value="UEM08561.1"/>
    <property type="molecule type" value="Genomic_DNA"/>
</dbReference>
<dbReference type="AlphaFoldDB" id="A0A939S4P0"/>
<evidence type="ECO:0000313" key="3">
    <source>
        <dbReference type="Proteomes" id="UP000664702"/>
    </source>
</evidence>
<organism evidence="1">
    <name type="scientific">Bradyrhizobium barranii subsp. barranii</name>
    <dbReference type="NCBI Taxonomy" id="2823807"/>
    <lineage>
        <taxon>Bacteria</taxon>
        <taxon>Pseudomonadati</taxon>
        <taxon>Pseudomonadota</taxon>
        <taxon>Alphaproteobacteria</taxon>
        <taxon>Hyphomicrobiales</taxon>
        <taxon>Nitrobacteraceae</taxon>
        <taxon>Bradyrhizobium</taxon>
        <taxon>Bradyrhizobium barranii</taxon>
    </lineage>
</organism>
<evidence type="ECO:0000313" key="2">
    <source>
        <dbReference type="EMBL" id="UEM08561.1"/>
    </source>
</evidence>
<gene>
    <name evidence="2" type="ORF">J4G43_027685</name>
    <name evidence="1" type="ORF">J4G43_29675</name>
</gene>